<dbReference type="Proteomes" id="UP000001697">
    <property type="component" value="Chromosome"/>
</dbReference>
<name>A0ABF7R0R9_LIMF3</name>
<evidence type="ECO:0000313" key="2">
    <source>
        <dbReference type="EMBL" id="BAG26441.1"/>
    </source>
</evidence>
<dbReference type="InterPro" id="IPR014960">
    <property type="entry name" value="DUF1828"/>
</dbReference>
<dbReference type="AlphaFoldDB" id="A0ABF7R0R9"/>
<evidence type="ECO:0000313" key="3">
    <source>
        <dbReference type="Proteomes" id="UP000001697"/>
    </source>
</evidence>
<dbReference type="EMBL" id="AP008937">
    <property type="protein sequence ID" value="BAG26441.1"/>
    <property type="molecule type" value="Genomic_DNA"/>
</dbReference>
<dbReference type="KEGG" id="lfe:LAF_0105"/>
<protein>
    <recommendedName>
        <fullName evidence="1">DUF1828 domain-containing protein</fullName>
    </recommendedName>
</protein>
<dbReference type="RefSeq" id="WP_012390732.1">
    <property type="nucleotide sequence ID" value="NC_010610.1"/>
</dbReference>
<feature type="domain" description="DUF1828" evidence="1">
    <location>
        <begin position="5"/>
        <end position="94"/>
    </location>
</feature>
<sequence length="120" mass="13909">MEIITPFVDDINDQISIYVEHLNSGKLRLSDDGYTLSNLTFMGLDLTTTRKGLVDKVLNQFNIKIIEEETLSIEGPEDDFPTMKFNLLSAILRINDLTFTKRDTVENLFFDEVITYLRRQ</sequence>
<organism evidence="2 3">
    <name type="scientific">Limosilactobacillus fermentum (strain NBRC 3956 / LMG 18251)</name>
    <name type="common">Lactobacillus fermentum</name>
    <dbReference type="NCBI Taxonomy" id="334390"/>
    <lineage>
        <taxon>Bacteria</taxon>
        <taxon>Bacillati</taxon>
        <taxon>Bacillota</taxon>
        <taxon>Bacilli</taxon>
        <taxon>Lactobacillales</taxon>
        <taxon>Lactobacillaceae</taxon>
        <taxon>Limosilactobacillus</taxon>
    </lineage>
</organism>
<keyword evidence="3" id="KW-1185">Reference proteome</keyword>
<proteinExistence type="predicted"/>
<gene>
    <name evidence="2" type="ordered locus">LAF_0105</name>
</gene>
<dbReference type="Pfam" id="PF08861">
    <property type="entry name" value="DUF1828"/>
    <property type="match status" value="1"/>
</dbReference>
<accession>A0ABF7R0R9</accession>
<reference evidence="2 3" key="1">
    <citation type="journal article" date="2008" name="DNA Res.">
        <title>Comparative genome analysis of Lactobacillus reuteri and Lactobacillus fermentum reveal a genomic island for reuterin and cobalamin production.</title>
        <authorList>
            <person name="Morita H."/>
            <person name="Toh H."/>
            <person name="Fukuda S."/>
            <person name="Horikawa H."/>
            <person name="Oshima K."/>
            <person name="Suzuki T."/>
            <person name="Murakami M."/>
            <person name="Hisamatsu S."/>
            <person name="Kato Y."/>
            <person name="Takizawa T."/>
            <person name="Fukuoka H."/>
            <person name="Yoshimura T."/>
            <person name="Itoh K."/>
            <person name="O'Sullivan D.J."/>
            <person name="McKay L.L."/>
            <person name="Ohno H."/>
            <person name="Kikuchi J."/>
            <person name="Masaoka T."/>
            <person name="Hattori M."/>
        </authorList>
    </citation>
    <scope>NUCLEOTIDE SEQUENCE [LARGE SCALE GENOMIC DNA]</scope>
    <source>
        <strain evidence="3">NBRC 3956 / LMG 18251</strain>
    </source>
</reference>
<evidence type="ECO:0000259" key="1">
    <source>
        <dbReference type="Pfam" id="PF08861"/>
    </source>
</evidence>